<evidence type="ECO:0000256" key="1">
    <source>
        <dbReference type="ARBA" id="ARBA00004141"/>
    </source>
</evidence>
<comment type="caution">
    <text evidence="6">The sequence shown here is derived from an EMBL/GenBank/DDBJ whole genome shotgun (WGS) entry which is preliminary data.</text>
</comment>
<reference evidence="6" key="1">
    <citation type="journal article" date="2020" name="mSystems">
        <title>Genome- and Community-Level Interaction Insights into Carbon Utilization and Element Cycling Functions of Hydrothermarchaeota in Hydrothermal Sediment.</title>
        <authorList>
            <person name="Zhou Z."/>
            <person name="Liu Y."/>
            <person name="Xu W."/>
            <person name="Pan J."/>
            <person name="Luo Z.H."/>
            <person name="Li M."/>
        </authorList>
    </citation>
    <scope>NUCLEOTIDE SEQUENCE [LARGE SCALE GENOMIC DNA]</scope>
    <source>
        <strain evidence="6">SpSt-1116</strain>
    </source>
</reference>
<evidence type="ECO:0000256" key="3">
    <source>
        <dbReference type="ARBA" id="ARBA00022989"/>
    </source>
</evidence>
<keyword evidence="2 5" id="KW-0812">Transmembrane</keyword>
<gene>
    <name evidence="6" type="ORF">ENM78_06475</name>
</gene>
<name>A0A7J3ZM23_9CREN</name>
<protein>
    <recommendedName>
        <fullName evidence="7">NADH-quinone oxidoreductase subunit K</fullName>
    </recommendedName>
</protein>
<dbReference type="InterPro" id="IPR039428">
    <property type="entry name" value="NUOK/Mnh_C1-like"/>
</dbReference>
<dbReference type="Pfam" id="PF00420">
    <property type="entry name" value="Oxidored_q2"/>
    <property type="match status" value="1"/>
</dbReference>
<dbReference type="GO" id="GO:0016020">
    <property type="term" value="C:membrane"/>
    <property type="evidence" value="ECO:0007669"/>
    <property type="project" value="UniProtKB-SubCell"/>
</dbReference>
<feature type="transmembrane region" description="Helical" evidence="5">
    <location>
        <begin position="12"/>
        <end position="34"/>
    </location>
</feature>
<comment type="subcellular location">
    <subcellularLocation>
        <location evidence="1">Membrane</location>
        <topology evidence="1">Multi-pass membrane protein</topology>
    </subcellularLocation>
</comment>
<sequence>MSVELPVVGELSYTLVVELAIAGLLALGVIVILSTRSLLKMLLGVEVLFNAALLYLVLVGTLLPMLSSIYAIFAVALASAEVIVAVSIAVLYYRAVGHVEARGPVEEIRE</sequence>
<evidence type="ECO:0008006" key="7">
    <source>
        <dbReference type="Google" id="ProtNLM"/>
    </source>
</evidence>
<keyword evidence="4 5" id="KW-0472">Membrane</keyword>
<dbReference type="EMBL" id="DRZC01000083">
    <property type="protein sequence ID" value="HHQ81074.1"/>
    <property type="molecule type" value="Genomic_DNA"/>
</dbReference>
<feature type="transmembrane region" description="Helical" evidence="5">
    <location>
        <begin position="41"/>
        <end position="63"/>
    </location>
</feature>
<evidence type="ECO:0000313" key="6">
    <source>
        <dbReference type="EMBL" id="HHQ81074.1"/>
    </source>
</evidence>
<organism evidence="6">
    <name type="scientific">Fervidicoccus fontis</name>
    <dbReference type="NCBI Taxonomy" id="683846"/>
    <lineage>
        <taxon>Archaea</taxon>
        <taxon>Thermoproteota</taxon>
        <taxon>Thermoprotei</taxon>
        <taxon>Fervidicoccales</taxon>
        <taxon>Fervidicoccaceae</taxon>
        <taxon>Fervidicoccus</taxon>
    </lineage>
</organism>
<dbReference type="AlphaFoldDB" id="A0A7J3ZM23"/>
<proteinExistence type="predicted"/>
<evidence type="ECO:0000256" key="5">
    <source>
        <dbReference type="SAM" id="Phobius"/>
    </source>
</evidence>
<evidence type="ECO:0000256" key="4">
    <source>
        <dbReference type="ARBA" id="ARBA00023136"/>
    </source>
</evidence>
<keyword evidence="3 5" id="KW-1133">Transmembrane helix</keyword>
<evidence type="ECO:0000256" key="2">
    <source>
        <dbReference type="ARBA" id="ARBA00022692"/>
    </source>
</evidence>
<dbReference type="Gene3D" id="1.10.287.3510">
    <property type="match status" value="1"/>
</dbReference>
<feature type="transmembrane region" description="Helical" evidence="5">
    <location>
        <begin position="69"/>
        <end position="93"/>
    </location>
</feature>
<accession>A0A7J3ZM23</accession>